<gene>
    <name evidence="2" type="ORF">Q9L58_008054</name>
</gene>
<reference evidence="2 3" key="1">
    <citation type="submission" date="2024-02" db="EMBL/GenBank/DDBJ databases">
        <title>Discinaceae phylogenomics.</title>
        <authorList>
            <person name="Dirks A.C."/>
            <person name="James T.Y."/>
        </authorList>
    </citation>
    <scope>NUCLEOTIDE SEQUENCE [LARGE SCALE GENOMIC DNA]</scope>
    <source>
        <strain evidence="2 3">ACD0624</strain>
    </source>
</reference>
<dbReference type="Proteomes" id="UP001447188">
    <property type="component" value="Unassembled WGS sequence"/>
</dbReference>
<sequence>MAPKKHRVHETPEFPTSSDPFNPNPGPPLEPDQAPSPSPISRSPSTASANPFLLQIQQPPSDIRRSLDLSDSTPEPHAASDPRPGRQSLDAEAFKRLMLTGQSTAPTIAPESSSTDTSSVSRQSIFEPILETDTAADAEVEIETPRTSHEIEDDERALSPKLGCVVRPPPPPPPPPRSRGTGGGTKSPISPSLSGSPPPPPPPSRPASMYSISQIDKSLPPPPPPPQLLPLLALSPSQKRVAPSPPLSRRHSIQSKSNPVKTRPPPPPIRRTKTTNTRRLAITTLPAPPLPPLPRRISRSFTPDSQLDEGLTENRVGVKEDDGLDILLDLQKLQREVDELRGKYEGR</sequence>
<evidence type="ECO:0000256" key="1">
    <source>
        <dbReference type="SAM" id="MobiDB-lite"/>
    </source>
</evidence>
<feature type="region of interest" description="Disordered" evidence="1">
    <location>
        <begin position="1"/>
        <end position="316"/>
    </location>
</feature>
<evidence type="ECO:0000313" key="2">
    <source>
        <dbReference type="EMBL" id="KAL0633044.1"/>
    </source>
</evidence>
<dbReference type="EMBL" id="JBBBZM010000139">
    <property type="protein sequence ID" value="KAL0633044.1"/>
    <property type="molecule type" value="Genomic_DNA"/>
</dbReference>
<feature type="compositionally biased region" description="Low complexity" evidence="1">
    <location>
        <begin position="39"/>
        <end position="49"/>
    </location>
</feature>
<feature type="compositionally biased region" description="Low complexity" evidence="1">
    <location>
        <begin position="112"/>
        <end position="124"/>
    </location>
</feature>
<keyword evidence="3" id="KW-1185">Reference proteome</keyword>
<feature type="compositionally biased region" description="Pro residues" evidence="1">
    <location>
        <begin position="196"/>
        <end position="205"/>
    </location>
</feature>
<feature type="compositionally biased region" description="Pro residues" evidence="1">
    <location>
        <begin position="219"/>
        <end position="228"/>
    </location>
</feature>
<proteinExistence type="predicted"/>
<feature type="compositionally biased region" description="Pro residues" evidence="1">
    <location>
        <begin position="167"/>
        <end position="177"/>
    </location>
</feature>
<organism evidence="2 3">
    <name type="scientific">Discina gigas</name>
    <dbReference type="NCBI Taxonomy" id="1032678"/>
    <lineage>
        <taxon>Eukaryota</taxon>
        <taxon>Fungi</taxon>
        <taxon>Dikarya</taxon>
        <taxon>Ascomycota</taxon>
        <taxon>Pezizomycotina</taxon>
        <taxon>Pezizomycetes</taxon>
        <taxon>Pezizales</taxon>
        <taxon>Discinaceae</taxon>
        <taxon>Discina</taxon>
    </lineage>
</organism>
<protein>
    <submittedName>
        <fullName evidence="2">Uncharacterized protein</fullName>
    </submittedName>
</protein>
<comment type="caution">
    <text evidence="2">The sequence shown here is derived from an EMBL/GenBank/DDBJ whole genome shotgun (WGS) entry which is preliminary data.</text>
</comment>
<name>A0ABR3GAS7_9PEZI</name>
<accession>A0ABR3GAS7</accession>
<evidence type="ECO:0000313" key="3">
    <source>
        <dbReference type="Proteomes" id="UP001447188"/>
    </source>
</evidence>
<feature type="compositionally biased region" description="Pro residues" evidence="1">
    <location>
        <begin position="22"/>
        <end position="38"/>
    </location>
</feature>
<feature type="compositionally biased region" description="Low complexity" evidence="1">
    <location>
        <begin position="274"/>
        <end position="285"/>
    </location>
</feature>